<comment type="caution">
    <text evidence="1">The sequence shown here is derived from an EMBL/GenBank/DDBJ whole genome shotgun (WGS) entry which is preliminary data.</text>
</comment>
<dbReference type="EMBL" id="BPLR01021276">
    <property type="protein sequence ID" value="GIX87913.1"/>
    <property type="molecule type" value="Genomic_DNA"/>
</dbReference>
<accession>A0AAV4NT73</accession>
<proteinExistence type="predicted"/>
<sequence length="73" mass="8497">MSTLLSSEADAWRLGAWHQREQGRTFQEGMEKAIFYLGDLAKAERYTIDGDKVWNMAESRFAQLLGTHDKFER</sequence>
<dbReference type="AlphaFoldDB" id="A0AAV4NT73"/>
<name>A0AAV4NT73_CAEEX</name>
<dbReference type="Proteomes" id="UP001054945">
    <property type="component" value="Unassembled WGS sequence"/>
</dbReference>
<reference evidence="1 2" key="1">
    <citation type="submission" date="2021-06" db="EMBL/GenBank/DDBJ databases">
        <title>Caerostris extrusa draft genome.</title>
        <authorList>
            <person name="Kono N."/>
            <person name="Arakawa K."/>
        </authorList>
    </citation>
    <scope>NUCLEOTIDE SEQUENCE [LARGE SCALE GENOMIC DNA]</scope>
</reference>
<evidence type="ECO:0000313" key="2">
    <source>
        <dbReference type="Proteomes" id="UP001054945"/>
    </source>
</evidence>
<protein>
    <submittedName>
        <fullName evidence="1">Uncharacterized protein</fullName>
    </submittedName>
</protein>
<gene>
    <name evidence="1" type="ORF">CEXT_484171</name>
</gene>
<organism evidence="1 2">
    <name type="scientific">Caerostris extrusa</name>
    <name type="common">Bark spider</name>
    <name type="synonym">Caerostris bankana</name>
    <dbReference type="NCBI Taxonomy" id="172846"/>
    <lineage>
        <taxon>Eukaryota</taxon>
        <taxon>Metazoa</taxon>
        <taxon>Ecdysozoa</taxon>
        <taxon>Arthropoda</taxon>
        <taxon>Chelicerata</taxon>
        <taxon>Arachnida</taxon>
        <taxon>Araneae</taxon>
        <taxon>Araneomorphae</taxon>
        <taxon>Entelegynae</taxon>
        <taxon>Araneoidea</taxon>
        <taxon>Araneidae</taxon>
        <taxon>Caerostris</taxon>
    </lineage>
</organism>
<evidence type="ECO:0000313" key="1">
    <source>
        <dbReference type="EMBL" id="GIX87913.1"/>
    </source>
</evidence>
<keyword evidence="2" id="KW-1185">Reference proteome</keyword>